<sequence length="324" mass="35199">MVFSSYGNSSSCYLPLDSDQGVTFYKNENALFSPQPPTSVVCQRNQDNASSAMSPNELLPFGNNSHGTVVVDAVRQDFQPVAHLSSNGYYGYVPPPTVMSAAVNAGTVNAAACFDAVQLDCQTEDAAAMDCGNEMENFHQLQHQQQHQRKRKQYSEEVTAVTKRRKTWLEEEQRQQQAAAFPQTFGWNQLPYAHQQQQMDCAVEDAPMTVGSCNGSTIPVAMVQPSTIMTIQQQTAPKNHLLVDGASSKRHSAAGRWNIAMPTSRPNGTGCSAVGGHRLLLATEDGDLSEKSHHQQSVAIGFGGGQELEDLFVSLHGSGFFLEG</sequence>
<evidence type="ECO:0000313" key="2">
    <source>
        <dbReference type="EMBL" id="JAV32004.1"/>
    </source>
</evidence>
<name>A0A1Q3FWL7_CULTA</name>
<reference evidence="2" key="1">
    <citation type="submission" date="2017-01" db="EMBL/GenBank/DDBJ databases">
        <title>A deep insight into the sialotranscriptome of adult male and female Cluex tarsalis mosquitoes.</title>
        <authorList>
            <person name="Ribeiro J.M."/>
            <person name="Moreira F."/>
            <person name="Bernard K.A."/>
            <person name="Calvo E."/>
        </authorList>
    </citation>
    <scope>NUCLEOTIDE SEQUENCE</scope>
    <source>
        <strain evidence="2">Kern County</strain>
        <tissue evidence="2">Salivary glands</tissue>
    </source>
</reference>
<feature type="compositionally biased region" description="Polar residues" evidence="1">
    <location>
        <begin position="38"/>
        <end position="54"/>
    </location>
</feature>
<accession>A0A1Q3FWL7</accession>
<evidence type="ECO:0000256" key="1">
    <source>
        <dbReference type="SAM" id="MobiDB-lite"/>
    </source>
</evidence>
<protein>
    <submittedName>
        <fullName evidence="2">Uncharacterized protein</fullName>
    </submittedName>
</protein>
<proteinExistence type="predicted"/>
<organism evidence="2">
    <name type="scientific">Culex tarsalis</name>
    <name type="common">Encephalitis mosquito</name>
    <dbReference type="NCBI Taxonomy" id="7177"/>
    <lineage>
        <taxon>Eukaryota</taxon>
        <taxon>Metazoa</taxon>
        <taxon>Ecdysozoa</taxon>
        <taxon>Arthropoda</taxon>
        <taxon>Hexapoda</taxon>
        <taxon>Insecta</taxon>
        <taxon>Pterygota</taxon>
        <taxon>Neoptera</taxon>
        <taxon>Endopterygota</taxon>
        <taxon>Diptera</taxon>
        <taxon>Nematocera</taxon>
        <taxon>Culicoidea</taxon>
        <taxon>Culicidae</taxon>
        <taxon>Culicinae</taxon>
        <taxon>Culicini</taxon>
        <taxon>Culex</taxon>
        <taxon>Culex</taxon>
    </lineage>
</organism>
<dbReference type="AlphaFoldDB" id="A0A1Q3FWL7"/>
<dbReference type="EMBL" id="GFDL01003041">
    <property type="protein sequence ID" value="JAV32004.1"/>
    <property type="molecule type" value="Transcribed_RNA"/>
</dbReference>
<feature type="region of interest" description="Disordered" evidence="1">
    <location>
        <begin position="36"/>
        <end position="58"/>
    </location>
</feature>